<evidence type="ECO:0000313" key="2">
    <source>
        <dbReference type="Proteomes" id="UP001203852"/>
    </source>
</evidence>
<organism evidence="1 2">
    <name type="scientific">Exophiala viscosa</name>
    <dbReference type="NCBI Taxonomy" id="2486360"/>
    <lineage>
        <taxon>Eukaryota</taxon>
        <taxon>Fungi</taxon>
        <taxon>Dikarya</taxon>
        <taxon>Ascomycota</taxon>
        <taxon>Pezizomycotina</taxon>
        <taxon>Eurotiomycetes</taxon>
        <taxon>Chaetothyriomycetidae</taxon>
        <taxon>Chaetothyriales</taxon>
        <taxon>Herpotrichiellaceae</taxon>
        <taxon>Exophiala</taxon>
    </lineage>
</organism>
<evidence type="ECO:0000313" key="1">
    <source>
        <dbReference type="EMBL" id="KAI1617612.1"/>
    </source>
</evidence>
<sequence>MFRQAKWRLSEVGTLGTYIAAVAVAKHMCRSGMGMEMGTGNGNTAHTVIIEVRAAFGFFLLDLRGSWHTWYL</sequence>
<accession>A0AAN6E5L3</accession>
<proteinExistence type="predicted"/>
<keyword evidence="2" id="KW-1185">Reference proteome</keyword>
<name>A0AAN6E5L3_9EURO</name>
<dbReference type="Proteomes" id="UP001203852">
    <property type="component" value="Unassembled WGS sequence"/>
</dbReference>
<gene>
    <name evidence="1" type="ORF">EDD36DRAFT_7178</name>
</gene>
<reference evidence="1" key="1">
    <citation type="journal article" date="2022" name="bioRxiv">
        <title>Deciphering the potential niche of two novel black yeast fungi from a biological soil crust based on their genomes, phenotypes, and melanin regulation.</title>
        <authorList>
            <consortium name="DOE Joint Genome Institute"/>
            <person name="Carr E.C."/>
            <person name="Barton Q."/>
            <person name="Grambo S."/>
            <person name="Sullivan M."/>
            <person name="Renfro C.M."/>
            <person name="Kuo A."/>
            <person name="Pangilinan J."/>
            <person name="Lipzen A."/>
            <person name="Keymanesh K."/>
            <person name="Savage E."/>
            <person name="Barry K."/>
            <person name="Grigoriev I.V."/>
            <person name="Riekhof W.R."/>
            <person name="Harris S.S."/>
        </authorList>
    </citation>
    <scope>NUCLEOTIDE SEQUENCE</scope>
    <source>
        <strain evidence="1">JF 03-4F</strain>
    </source>
</reference>
<dbReference type="AlphaFoldDB" id="A0AAN6E5L3"/>
<comment type="caution">
    <text evidence="1">The sequence shown here is derived from an EMBL/GenBank/DDBJ whole genome shotgun (WGS) entry which is preliminary data.</text>
</comment>
<protein>
    <submittedName>
        <fullName evidence="1">Uncharacterized protein</fullName>
    </submittedName>
</protein>
<dbReference type="EMBL" id="MU404350">
    <property type="protein sequence ID" value="KAI1617612.1"/>
    <property type="molecule type" value="Genomic_DNA"/>
</dbReference>